<dbReference type="WBParaSite" id="PSAMB.scaffold111size77700.g2046.t1">
    <property type="protein sequence ID" value="PSAMB.scaffold111size77700.g2046.t1"/>
    <property type="gene ID" value="PSAMB.scaffold111size77700.g2046"/>
</dbReference>
<name>A0A914UN53_9BILA</name>
<sequence length="99" mass="10967">MKLLILSVLAVAAFAAVPQIKSEAECMICHFLAPVIEEAAEKEVGQEEAWVLKECTKLPHIFANPCESLVHEYLDELIDLLRKDEAASGKEACNIVFHC</sequence>
<dbReference type="InterPro" id="IPR011001">
    <property type="entry name" value="Saposin-like"/>
</dbReference>
<protein>
    <submittedName>
        <fullName evidence="5">Saposin B-type domain-containing protein</fullName>
    </submittedName>
</protein>
<evidence type="ECO:0000313" key="5">
    <source>
        <dbReference type="WBParaSite" id="PSAMB.scaffold111size77700.g2046.t1"/>
    </source>
</evidence>
<keyword evidence="2" id="KW-0732">Signal</keyword>
<keyword evidence="4" id="KW-1185">Reference proteome</keyword>
<dbReference type="InterPro" id="IPR008139">
    <property type="entry name" value="SaposinB_dom"/>
</dbReference>
<dbReference type="SMART" id="SM00741">
    <property type="entry name" value="SapB"/>
    <property type="match status" value="1"/>
</dbReference>
<organism evidence="4 5">
    <name type="scientific">Plectus sambesii</name>
    <dbReference type="NCBI Taxonomy" id="2011161"/>
    <lineage>
        <taxon>Eukaryota</taxon>
        <taxon>Metazoa</taxon>
        <taxon>Ecdysozoa</taxon>
        <taxon>Nematoda</taxon>
        <taxon>Chromadorea</taxon>
        <taxon>Plectida</taxon>
        <taxon>Plectina</taxon>
        <taxon>Plectoidea</taxon>
        <taxon>Plectidae</taxon>
        <taxon>Plectus</taxon>
    </lineage>
</organism>
<dbReference type="Proteomes" id="UP000887566">
    <property type="component" value="Unplaced"/>
</dbReference>
<dbReference type="AlphaFoldDB" id="A0A914UN53"/>
<dbReference type="PROSITE" id="PS50015">
    <property type="entry name" value="SAP_B"/>
    <property type="match status" value="1"/>
</dbReference>
<feature type="chain" id="PRO_5037157842" evidence="2">
    <location>
        <begin position="16"/>
        <end position="99"/>
    </location>
</feature>
<feature type="domain" description="Saposin B-type" evidence="3">
    <location>
        <begin position="22"/>
        <end position="99"/>
    </location>
</feature>
<reference evidence="5" key="1">
    <citation type="submission" date="2022-11" db="UniProtKB">
        <authorList>
            <consortium name="WormBaseParasite"/>
        </authorList>
    </citation>
    <scope>IDENTIFICATION</scope>
</reference>
<dbReference type="SUPFAM" id="SSF47862">
    <property type="entry name" value="Saposin"/>
    <property type="match status" value="1"/>
</dbReference>
<keyword evidence="1" id="KW-1015">Disulfide bond</keyword>
<evidence type="ECO:0000256" key="2">
    <source>
        <dbReference type="SAM" id="SignalP"/>
    </source>
</evidence>
<evidence type="ECO:0000259" key="3">
    <source>
        <dbReference type="PROSITE" id="PS50015"/>
    </source>
</evidence>
<dbReference type="Gene3D" id="1.10.225.10">
    <property type="entry name" value="Saposin-like"/>
    <property type="match status" value="1"/>
</dbReference>
<accession>A0A914UN53</accession>
<evidence type="ECO:0000313" key="4">
    <source>
        <dbReference type="Proteomes" id="UP000887566"/>
    </source>
</evidence>
<proteinExistence type="predicted"/>
<feature type="signal peptide" evidence="2">
    <location>
        <begin position="1"/>
        <end position="15"/>
    </location>
</feature>
<evidence type="ECO:0000256" key="1">
    <source>
        <dbReference type="ARBA" id="ARBA00023157"/>
    </source>
</evidence>